<protein>
    <submittedName>
        <fullName evidence="1">Uncharacterized protein</fullName>
    </submittedName>
</protein>
<comment type="caution">
    <text evidence="1">The sequence shown here is derived from an EMBL/GenBank/DDBJ whole genome shotgun (WGS) entry which is preliminary data.</text>
</comment>
<accession>A0A8J2VC20</accession>
<sequence>MAILLRNIPLDLFIRYEGYGQVFRQGKPKFRRETTVYGKGGIVTRYESDAWISPFPWALAEIHTHGKQVSFAF</sequence>
<keyword evidence="2" id="KW-1185">Reference proteome</keyword>
<name>A0A8J2VC20_9BACL</name>
<dbReference type="AlphaFoldDB" id="A0A8J2VC20"/>
<reference evidence="1" key="1">
    <citation type="journal article" date="2014" name="Int. J. Syst. Evol. Microbiol.">
        <title>Complete genome sequence of Corynebacterium casei LMG S-19264T (=DSM 44701T), isolated from a smear-ripened cheese.</title>
        <authorList>
            <consortium name="US DOE Joint Genome Institute (JGI-PGF)"/>
            <person name="Walter F."/>
            <person name="Albersmeier A."/>
            <person name="Kalinowski J."/>
            <person name="Ruckert C."/>
        </authorList>
    </citation>
    <scope>NUCLEOTIDE SEQUENCE</scope>
    <source>
        <strain evidence="1">CGMCC 1.15179</strain>
    </source>
</reference>
<gene>
    <name evidence="1" type="ORF">GCM10011571_21260</name>
</gene>
<reference evidence="1" key="2">
    <citation type="submission" date="2020-09" db="EMBL/GenBank/DDBJ databases">
        <authorList>
            <person name="Sun Q."/>
            <person name="Zhou Y."/>
        </authorList>
    </citation>
    <scope>NUCLEOTIDE SEQUENCE</scope>
    <source>
        <strain evidence="1">CGMCC 1.15179</strain>
    </source>
</reference>
<organism evidence="1 2">
    <name type="scientific">Marinithermofilum abyssi</name>
    <dbReference type="NCBI Taxonomy" id="1571185"/>
    <lineage>
        <taxon>Bacteria</taxon>
        <taxon>Bacillati</taxon>
        <taxon>Bacillota</taxon>
        <taxon>Bacilli</taxon>
        <taxon>Bacillales</taxon>
        <taxon>Thermoactinomycetaceae</taxon>
        <taxon>Marinithermofilum</taxon>
    </lineage>
</organism>
<proteinExistence type="predicted"/>
<evidence type="ECO:0000313" key="1">
    <source>
        <dbReference type="EMBL" id="GGE19085.1"/>
    </source>
</evidence>
<dbReference type="EMBL" id="BMHQ01000007">
    <property type="protein sequence ID" value="GGE19085.1"/>
    <property type="molecule type" value="Genomic_DNA"/>
</dbReference>
<dbReference type="Proteomes" id="UP000625210">
    <property type="component" value="Unassembled WGS sequence"/>
</dbReference>
<evidence type="ECO:0000313" key="2">
    <source>
        <dbReference type="Proteomes" id="UP000625210"/>
    </source>
</evidence>